<keyword evidence="4" id="KW-1133">Transmembrane helix</keyword>
<dbReference type="InterPro" id="IPR013106">
    <property type="entry name" value="Ig_V-set"/>
</dbReference>
<comment type="subcellular location">
    <subcellularLocation>
        <location evidence="1">Membrane</location>
        <topology evidence="1">Single-pass type I membrane protein</topology>
    </subcellularLocation>
</comment>
<feature type="region of interest" description="Disordered" evidence="9">
    <location>
        <begin position="213"/>
        <end position="232"/>
    </location>
</feature>
<keyword evidence="8" id="KW-0393">Immunoglobulin domain</keyword>
<dbReference type="InterPro" id="IPR036179">
    <property type="entry name" value="Ig-like_dom_sf"/>
</dbReference>
<dbReference type="PANTHER" id="PTHR13869:SF24">
    <property type="entry name" value="BASEMENT MEMBRANE-SPECIFIC HEPARAN SULFATE PROTEOGLYCAN CORE PROTEIN-LIKE"/>
    <property type="match status" value="1"/>
</dbReference>
<dbReference type="GeneTree" id="ENSGT00940000173301"/>
<evidence type="ECO:0000256" key="2">
    <source>
        <dbReference type="ARBA" id="ARBA00022692"/>
    </source>
</evidence>
<dbReference type="InterPro" id="IPR007110">
    <property type="entry name" value="Ig-like_dom"/>
</dbReference>
<keyword evidence="5" id="KW-0472">Membrane</keyword>
<accession>A0A670KJV9</accession>
<reference evidence="11" key="2">
    <citation type="submission" date="2025-08" db="UniProtKB">
        <authorList>
            <consortium name="Ensembl"/>
        </authorList>
    </citation>
    <scope>IDENTIFICATION</scope>
</reference>
<proteinExistence type="predicted"/>
<evidence type="ECO:0000256" key="1">
    <source>
        <dbReference type="ARBA" id="ARBA00004479"/>
    </source>
</evidence>
<keyword evidence="3" id="KW-0732">Signal</keyword>
<dbReference type="Proteomes" id="UP000472272">
    <property type="component" value="Chromosome 13"/>
</dbReference>
<keyword evidence="12" id="KW-1185">Reference proteome</keyword>
<evidence type="ECO:0000256" key="9">
    <source>
        <dbReference type="SAM" id="MobiDB-lite"/>
    </source>
</evidence>
<evidence type="ECO:0000313" key="12">
    <source>
        <dbReference type="Proteomes" id="UP000472272"/>
    </source>
</evidence>
<evidence type="ECO:0000313" key="11">
    <source>
        <dbReference type="Ensembl" id="ENSPMRP00000035939.1"/>
    </source>
</evidence>
<dbReference type="InterPro" id="IPR013783">
    <property type="entry name" value="Ig-like_fold"/>
</dbReference>
<keyword evidence="7" id="KW-0325">Glycoprotein</keyword>
<dbReference type="PANTHER" id="PTHR13869">
    <property type="entry name" value="MYELIN P0 RELATED"/>
    <property type="match status" value="1"/>
</dbReference>
<reference evidence="11 12" key="1">
    <citation type="journal article" date="2019" name="Proc. Natl. Acad. Sci. U.S.A.">
        <title>Regulatory changes in pterin and carotenoid genes underlie balanced color polymorphisms in the wall lizard.</title>
        <authorList>
            <person name="Andrade P."/>
            <person name="Pinho C."/>
            <person name="Perez I de Lanuza G."/>
            <person name="Afonso S."/>
            <person name="Brejcha J."/>
            <person name="Rubin C.J."/>
            <person name="Wallerman O."/>
            <person name="Pereira P."/>
            <person name="Sabatino S.J."/>
            <person name="Bellati A."/>
            <person name="Pellitteri-Rosa D."/>
            <person name="Bosakova Z."/>
            <person name="Bunikis I."/>
            <person name="Carretero M.A."/>
            <person name="Feiner N."/>
            <person name="Marsik P."/>
            <person name="Pauperio F."/>
            <person name="Salvi D."/>
            <person name="Soler L."/>
            <person name="While G.M."/>
            <person name="Uller T."/>
            <person name="Font E."/>
            <person name="Andersson L."/>
            <person name="Carneiro M."/>
        </authorList>
    </citation>
    <scope>NUCLEOTIDE SEQUENCE</scope>
</reference>
<dbReference type="InterPro" id="IPR003599">
    <property type="entry name" value="Ig_sub"/>
</dbReference>
<dbReference type="Pfam" id="PF07686">
    <property type="entry name" value="V-set"/>
    <property type="match status" value="1"/>
</dbReference>
<name>A0A670KJV9_PODMU</name>
<dbReference type="Gene3D" id="2.60.40.10">
    <property type="entry name" value="Immunoglobulins"/>
    <property type="match status" value="1"/>
</dbReference>
<dbReference type="Ensembl" id="ENSPMRT00000038086.1">
    <property type="protein sequence ID" value="ENSPMRP00000035939.1"/>
    <property type="gene ID" value="ENSPMRG00000023215.1"/>
</dbReference>
<dbReference type="SMART" id="SM00409">
    <property type="entry name" value="IG"/>
    <property type="match status" value="1"/>
</dbReference>
<evidence type="ECO:0000256" key="4">
    <source>
        <dbReference type="ARBA" id="ARBA00022989"/>
    </source>
</evidence>
<dbReference type="SUPFAM" id="SSF48726">
    <property type="entry name" value="Immunoglobulin"/>
    <property type="match status" value="1"/>
</dbReference>
<dbReference type="PROSITE" id="PS50835">
    <property type="entry name" value="IG_LIKE"/>
    <property type="match status" value="1"/>
</dbReference>
<dbReference type="InterPro" id="IPR000920">
    <property type="entry name" value="Myelin_P0-rel"/>
</dbReference>
<evidence type="ECO:0000256" key="7">
    <source>
        <dbReference type="ARBA" id="ARBA00023180"/>
    </source>
</evidence>
<dbReference type="GO" id="GO:0005886">
    <property type="term" value="C:plasma membrane"/>
    <property type="evidence" value="ECO:0007669"/>
    <property type="project" value="TreeGrafter"/>
</dbReference>
<feature type="domain" description="Ig-like" evidence="10">
    <location>
        <begin position="16"/>
        <end position="116"/>
    </location>
</feature>
<keyword evidence="2" id="KW-0812">Transmembrane</keyword>
<keyword evidence="6" id="KW-1015">Disulfide bond</keyword>
<organism evidence="11 12">
    <name type="scientific">Podarcis muralis</name>
    <name type="common">Wall lizard</name>
    <name type="synonym">Lacerta muralis</name>
    <dbReference type="NCBI Taxonomy" id="64176"/>
    <lineage>
        <taxon>Eukaryota</taxon>
        <taxon>Metazoa</taxon>
        <taxon>Chordata</taxon>
        <taxon>Craniata</taxon>
        <taxon>Vertebrata</taxon>
        <taxon>Euteleostomi</taxon>
        <taxon>Lepidosauria</taxon>
        <taxon>Squamata</taxon>
        <taxon>Bifurcata</taxon>
        <taxon>Unidentata</taxon>
        <taxon>Episquamata</taxon>
        <taxon>Laterata</taxon>
        <taxon>Lacertibaenia</taxon>
        <taxon>Lacertidae</taxon>
        <taxon>Podarcis</taxon>
    </lineage>
</organism>
<dbReference type="SMART" id="SM00406">
    <property type="entry name" value="IGv"/>
    <property type="match status" value="1"/>
</dbReference>
<protein>
    <recommendedName>
        <fullName evidence="10">Ig-like domain-containing protein</fullName>
    </recommendedName>
</protein>
<evidence type="ECO:0000256" key="5">
    <source>
        <dbReference type="ARBA" id="ARBA00023136"/>
    </source>
</evidence>
<sequence length="232" mass="25723">MKVALPVFSYCTTCFPKYHIWQPCHLTARPNGSVTLPCTFNYTWDVQETAQVYWRLGNFYGEFLFKHPHDPTPRDTLPNYTGRVSLVGDLSKGLDASIQIENLQESDSNLYFCTVSVQTLHDGVQHWRNIEGTNLTVTGELPHPQEDPSVSGSLLALCPTPVSAAPPFSPGLALFSARFKGVWGVCVWHWCLRQSRKWVSTLPQLRGGRVPKGISAPVAGSSASDAPPRLQK</sequence>
<evidence type="ECO:0000259" key="10">
    <source>
        <dbReference type="PROSITE" id="PS50835"/>
    </source>
</evidence>
<dbReference type="AlphaFoldDB" id="A0A670KJV9"/>
<evidence type="ECO:0000256" key="8">
    <source>
        <dbReference type="ARBA" id="ARBA00023319"/>
    </source>
</evidence>
<evidence type="ECO:0000256" key="6">
    <source>
        <dbReference type="ARBA" id="ARBA00023157"/>
    </source>
</evidence>
<reference evidence="11" key="3">
    <citation type="submission" date="2025-09" db="UniProtKB">
        <authorList>
            <consortium name="Ensembl"/>
        </authorList>
    </citation>
    <scope>IDENTIFICATION</scope>
</reference>
<evidence type="ECO:0000256" key="3">
    <source>
        <dbReference type="ARBA" id="ARBA00022729"/>
    </source>
</evidence>